<comment type="caution">
    <text evidence="8">The sequence shown here is derived from an EMBL/GenBank/DDBJ whole genome shotgun (WGS) entry which is preliminary data.</text>
</comment>
<keyword evidence="2" id="KW-0004">4Fe-4S</keyword>
<evidence type="ECO:0000256" key="4">
    <source>
        <dbReference type="ARBA" id="ARBA00022723"/>
    </source>
</evidence>
<dbReference type="CDD" id="cd01335">
    <property type="entry name" value="Radical_SAM"/>
    <property type="match status" value="1"/>
</dbReference>
<name>A0A919VGK4_9CLOT</name>
<keyword evidence="3" id="KW-0949">S-adenosyl-L-methionine</keyword>
<dbReference type="InterPro" id="IPR007197">
    <property type="entry name" value="rSAM"/>
</dbReference>
<dbReference type="RefSeq" id="WP_212903453.1">
    <property type="nucleotide sequence ID" value="NZ_BOPZ01000009.1"/>
</dbReference>
<dbReference type="GO" id="GO:0046872">
    <property type="term" value="F:metal ion binding"/>
    <property type="evidence" value="ECO:0007669"/>
    <property type="project" value="UniProtKB-KW"/>
</dbReference>
<evidence type="ECO:0000259" key="7">
    <source>
        <dbReference type="PROSITE" id="PS51918"/>
    </source>
</evidence>
<dbReference type="InterPro" id="IPR017200">
    <property type="entry name" value="PqqE-like"/>
</dbReference>
<dbReference type="Pfam" id="PF04055">
    <property type="entry name" value="Radical_SAM"/>
    <property type="match status" value="1"/>
</dbReference>
<reference evidence="8" key="1">
    <citation type="submission" date="2021-03" db="EMBL/GenBank/DDBJ databases">
        <title>Taxonomic study of Clostridium polyendosporum from meadow-gley soil under rice.</title>
        <authorList>
            <person name="Kobayashi H."/>
            <person name="Tanizawa Y."/>
            <person name="Yagura M."/>
        </authorList>
    </citation>
    <scope>NUCLEOTIDE SEQUENCE</scope>
    <source>
        <strain evidence="8">JCM 30710</strain>
    </source>
</reference>
<dbReference type="SFLD" id="SFLDG01067">
    <property type="entry name" value="SPASM/twitch_domain_containing"/>
    <property type="match status" value="1"/>
</dbReference>
<sequence length="363" mass="41409">MSTTWGQLGNKLINQAKSKKIPIAGQFELTSRCNLKCKMCYVARPINDKEAMHSERSAEEWIRLAHEARDEGMLYLLLTGGEIFIRPDFKRIYEETSMMGFNIELYTNATMITPEIAKWLSRIPPSRIGITMYGASPETYGKVCGNANGFESAVRGIDLLLSKDINLWLKTTVIQDNAKDFDELAEFAEKRGVEFGIVNYISPRREDCSTCPESHRLSPKELIEYELYVDKYFRDKPKETLNKKQADECSNITDVTDKKLIENKNDAFKCPSGKCAFWVTWDGKMTPCALMNNPHSSPFEKGFSAAWNELQDLCSSVPICRECDQCSLKDYCMSCPARLQVETGFYDKPAQYLCELAKIRKNL</sequence>
<dbReference type="InterPro" id="IPR050377">
    <property type="entry name" value="Radical_SAM_PqqE_MftC-like"/>
</dbReference>
<comment type="cofactor">
    <cofactor evidence="1">
        <name>[4Fe-4S] cluster</name>
        <dbReference type="ChEBI" id="CHEBI:49883"/>
    </cofactor>
</comment>
<dbReference type="SFLD" id="SFLDS00029">
    <property type="entry name" value="Radical_SAM"/>
    <property type="match status" value="1"/>
</dbReference>
<dbReference type="PIRSF" id="PIRSF037420">
    <property type="entry name" value="PQQ_syn_pqqE"/>
    <property type="match status" value="1"/>
</dbReference>
<dbReference type="PANTHER" id="PTHR11228">
    <property type="entry name" value="RADICAL SAM DOMAIN PROTEIN"/>
    <property type="match status" value="1"/>
</dbReference>
<protein>
    <recommendedName>
        <fullName evidence="7">Radical SAM core domain-containing protein</fullName>
    </recommendedName>
</protein>
<keyword evidence="6" id="KW-0411">Iron-sulfur</keyword>
<dbReference type="GO" id="GO:0003824">
    <property type="term" value="F:catalytic activity"/>
    <property type="evidence" value="ECO:0007669"/>
    <property type="project" value="InterPro"/>
</dbReference>
<dbReference type="InterPro" id="IPR013785">
    <property type="entry name" value="Aldolase_TIM"/>
</dbReference>
<proteinExistence type="predicted"/>
<dbReference type="Gene3D" id="3.20.20.70">
    <property type="entry name" value="Aldolase class I"/>
    <property type="match status" value="1"/>
</dbReference>
<keyword evidence="5" id="KW-0408">Iron</keyword>
<dbReference type="EMBL" id="BOPZ01000009">
    <property type="protein sequence ID" value="GIM28726.1"/>
    <property type="molecule type" value="Genomic_DNA"/>
</dbReference>
<evidence type="ECO:0000256" key="2">
    <source>
        <dbReference type="ARBA" id="ARBA00022485"/>
    </source>
</evidence>
<evidence type="ECO:0000256" key="3">
    <source>
        <dbReference type="ARBA" id="ARBA00022691"/>
    </source>
</evidence>
<evidence type="ECO:0000313" key="8">
    <source>
        <dbReference type="EMBL" id="GIM28726.1"/>
    </source>
</evidence>
<gene>
    <name evidence="8" type="ORF">CPJCM30710_13920</name>
</gene>
<evidence type="ECO:0000313" key="9">
    <source>
        <dbReference type="Proteomes" id="UP000679179"/>
    </source>
</evidence>
<dbReference type="PROSITE" id="PS51918">
    <property type="entry name" value="RADICAL_SAM"/>
    <property type="match status" value="1"/>
</dbReference>
<feature type="domain" description="Radical SAM core" evidence="7">
    <location>
        <begin position="19"/>
        <end position="247"/>
    </location>
</feature>
<evidence type="ECO:0000256" key="5">
    <source>
        <dbReference type="ARBA" id="ARBA00023004"/>
    </source>
</evidence>
<dbReference type="AlphaFoldDB" id="A0A919VGK4"/>
<evidence type="ECO:0000256" key="6">
    <source>
        <dbReference type="ARBA" id="ARBA00023014"/>
    </source>
</evidence>
<accession>A0A919VGK4</accession>
<dbReference type="Proteomes" id="UP000679179">
    <property type="component" value="Unassembled WGS sequence"/>
</dbReference>
<organism evidence="8 9">
    <name type="scientific">Clostridium polyendosporum</name>
    <dbReference type="NCBI Taxonomy" id="69208"/>
    <lineage>
        <taxon>Bacteria</taxon>
        <taxon>Bacillati</taxon>
        <taxon>Bacillota</taxon>
        <taxon>Clostridia</taxon>
        <taxon>Eubacteriales</taxon>
        <taxon>Clostridiaceae</taxon>
        <taxon>Clostridium</taxon>
    </lineage>
</organism>
<dbReference type="SUPFAM" id="SSF102114">
    <property type="entry name" value="Radical SAM enzymes"/>
    <property type="match status" value="1"/>
</dbReference>
<dbReference type="PANTHER" id="PTHR11228:SF7">
    <property type="entry name" value="PQQA PEPTIDE CYCLASE"/>
    <property type="match status" value="1"/>
</dbReference>
<evidence type="ECO:0000256" key="1">
    <source>
        <dbReference type="ARBA" id="ARBA00001966"/>
    </source>
</evidence>
<dbReference type="GO" id="GO:0051539">
    <property type="term" value="F:4 iron, 4 sulfur cluster binding"/>
    <property type="evidence" value="ECO:0007669"/>
    <property type="project" value="UniProtKB-KW"/>
</dbReference>
<keyword evidence="4" id="KW-0479">Metal-binding</keyword>
<keyword evidence="9" id="KW-1185">Reference proteome</keyword>
<dbReference type="InterPro" id="IPR058240">
    <property type="entry name" value="rSAM_sf"/>
</dbReference>